<organism evidence="2 3">
    <name type="scientific">Nocardia fusca</name>
    <dbReference type="NCBI Taxonomy" id="941183"/>
    <lineage>
        <taxon>Bacteria</taxon>
        <taxon>Bacillati</taxon>
        <taxon>Actinomycetota</taxon>
        <taxon>Actinomycetes</taxon>
        <taxon>Mycobacteriales</taxon>
        <taxon>Nocardiaceae</taxon>
        <taxon>Nocardia</taxon>
    </lineage>
</organism>
<dbReference type="SUPFAM" id="SSF53335">
    <property type="entry name" value="S-adenosyl-L-methionine-dependent methyltransferases"/>
    <property type="match status" value="1"/>
</dbReference>
<sequence length="480" mass="53613">MIGAPNRFAHVHKSAATYLDVAANDHGDEKGLLVYRALQRVESPEPHLVEIGPGGGAAVEYIATRAAEEPRPVRLTLVEAPGVSSTSLTDAIGRFNAVGSCVLVHGWAQDIGRLLREPVDVISASALVHEVYSYGGAYSGLHTLMRTLPTVLHPYGYFVYRDVYAVTAPSLHERVVQSYSSQSWLQFWRMFVPHYLREGTHPYHHHDDEVVARQNSRIVPVTELDTRVCAVIEAPVGLFREVQRHYITCRDHVWRSGILGFRPVLDGPLSGDWIDFRTGHKRVHYALMESDRIPTMQRANLLAVSEPFDDHQVIDGDIFDAVSDVALMAFMSEAEQGADDCVRTWDSWLTREGREAYAYLTLDELLSAFAVHSINAHPGRDLVLMPVSADDVFTRDRRYYNRFLTHRLSNPLVDAKQMVLFQNIPLSDTETLQRALGTLQTICSKPTLARPGSRCGPGIPVPRRRAGTPGHRCGRGGRPR</sequence>
<dbReference type="Proteomes" id="UP001551658">
    <property type="component" value="Unassembled WGS sequence"/>
</dbReference>
<evidence type="ECO:0000256" key="1">
    <source>
        <dbReference type="SAM" id="MobiDB-lite"/>
    </source>
</evidence>
<protein>
    <submittedName>
        <fullName evidence="2">Uncharacterized protein</fullName>
    </submittedName>
</protein>
<accession>A0ABV3F5W4</accession>
<name>A0ABV3F5W4_9NOCA</name>
<keyword evidence="3" id="KW-1185">Reference proteome</keyword>
<feature type="region of interest" description="Disordered" evidence="1">
    <location>
        <begin position="453"/>
        <end position="480"/>
    </location>
</feature>
<evidence type="ECO:0000313" key="3">
    <source>
        <dbReference type="Proteomes" id="UP001551658"/>
    </source>
</evidence>
<evidence type="ECO:0000313" key="2">
    <source>
        <dbReference type="EMBL" id="MEV0363094.1"/>
    </source>
</evidence>
<dbReference type="EMBL" id="JBFAIH010000004">
    <property type="protein sequence ID" value="MEV0363094.1"/>
    <property type="molecule type" value="Genomic_DNA"/>
</dbReference>
<gene>
    <name evidence="2" type="ORF">AB0H72_10375</name>
</gene>
<feature type="compositionally biased region" description="Basic residues" evidence="1">
    <location>
        <begin position="462"/>
        <end position="480"/>
    </location>
</feature>
<proteinExistence type="predicted"/>
<dbReference type="InterPro" id="IPR029063">
    <property type="entry name" value="SAM-dependent_MTases_sf"/>
</dbReference>
<reference evidence="2 3" key="1">
    <citation type="submission" date="2024-06" db="EMBL/GenBank/DDBJ databases">
        <title>The Natural Products Discovery Center: Release of the First 8490 Sequenced Strains for Exploring Actinobacteria Biosynthetic Diversity.</title>
        <authorList>
            <person name="Kalkreuter E."/>
            <person name="Kautsar S.A."/>
            <person name="Yang D."/>
            <person name="Bader C.D."/>
            <person name="Teijaro C.N."/>
            <person name="Fluegel L."/>
            <person name="Davis C.M."/>
            <person name="Simpson J.R."/>
            <person name="Lauterbach L."/>
            <person name="Steele A.D."/>
            <person name="Gui C."/>
            <person name="Meng S."/>
            <person name="Li G."/>
            <person name="Viehrig K."/>
            <person name="Ye F."/>
            <person name="Su P."/>
            <person name="Kiefer A.F."/>
            <person name="Nichols A."/>
            <person name="Cepeda A.J."/>
            <person name="Yan W."/>
            <person name="Fan B."/>
            <person name="Jiang Y."/>
            <person name="Adhikari A."/>
            <person name="Zheng C.-J."/>
            <person name="Schuster L."/>
            <person name="Cowan T.M."/>
            <person name="Smanski M.J."/>
            <person name="Chevrette M.G."/>
            <person name="De Carvalho L.P.S."/>
            <person name="Shen B."/>
        </authorList>
    </citation>
    <scope>NUCLEOTIDE SEQUENCE [LARGE SCALE GENOMIC DNA]</scope>
    <source>
        <strain evidence="2 3">NPDC050671</strain>
    </source>
</reference>
<dbReference type="RefSeq" id="WP_357976690.1">
    <property type="nucleotide sequence ID" value="NZ_JBFAIH010000004.1"/>
</dbReference>
<comment type="caution">
    <text evidence="2">The sequence shown here is derived from an EMBL/GenBank/DDBJ whole genome shotgun (WGS) entry which is preliminary data.</text>
</comment>